<gene>
    <name evidence="6" type="ORF">CAK95_17450</name>
</gene>
<dbReference type="OrthoDB" id="9804361at2"/>
<dbReference type="Proteomes" id="UP000194137">
    <property type="component" value="Chromosome"/>
</dbReference>
<protein>
    <submittedName>
        <fullName evidence="6">Branched-chain amino acid ABC transporter</fullName>
    </submittedName>
</protein>
<sequence>MNRLFEGVPAHGLVLLAVFAAALIAAPFLVSNYILSVLIIVLYFAYIGQAWNLMLGFAGLLSLGHALFVGIGAYASAALFIHFGVPPVIGVFAAIALSVLMGCLIGYLGFRFAIHGVYFALLTIAFAEFTGIMVDHTRWLGSTEGLFLPVSNRSGVDLINLRGTPVMFYYVILTMTGVALALCRWLLNSKLGYYWQAIREDQQAAEASGIHLFKYKMIAVAISSGLTGIAGVWYAFYYNNLFPEATFGTNRSIEMILAPIVGGVGTLFGPIIGAFILTPLGETLTGLTEGVKIDGIKQFFWGLCVALIVLYRPSGVWPWISSLLKLDRKPGDKS</sequence>
<keyword evidence="7" id="KW-1185">Reference proteome</keyword>
<evidence type="ECO:0000256" key="1">
    <source>
        <dbReference type="ARBA" id="ARBA00004651"/>
    </source>
</evidence>
<proteinExistence type="predicted"/>
<keyword evidence="3" id="KW-0812">Transmembrane</keyword>
<dbReference type="CDD" id="cd06581">
    <property type="entry name" value="TM_PBP1_LivM_like"/>
    <property type="match status" value="1"/>
</dbReference>
<evidence type="ECO:0000256" key="2">
    <source>
        <dbReference type="ARBA" id="ARBA00022475"/>
    </source>
</evidence>
<evidence type="ECO:0000313" key="6">
    <source>
        <dbReference type="EMBL" id="ARQ00665.1"/>
    </source>
</evidence>
<keyword evidence="4" id="KW-1133">Transmembrane helix</keyword>
<dbReference type="Pfam" id="PF02653">
    <property type="entry name" value="BPD_transp_2"/>
    <property type="match status" value="1"/>
</dbReference>
<comment type="subcellular location">
    <subcellularLocation>
        <location evidence="1">Cell membrane</location>
        <topology evidence="1">Multi-pass membrane protein</topology>
    </subcellularLocation>
</comment>
<evidence type="ECO:0000313" key="7">
    <source>
        <dbReference type="Proteomes" id="UP000194137"/>
    </source>
</evidence>
<dbReference type="InterPro" id="IPR043428">
    <property type="entry name" value="LivM-like"/>
</dbReference>
<dbReference type="AlphaFoldDB" id="A0A1W6ZV83"/>
<evidence type="ECO:0000256" key="5">
    <source>
        <dbReference type="ARBA" id="ARBA00023136"/>
    </source>
</evidence>
<dbReference type="EMBL" id="CP021112">
    <property type="protein sequence ID" value="ARQ00665.1"/>
    <property type="molecule type" value="Genomic_DNA"/>
</dbReference>
<dbReference type="KEGG" id="psin:CAK95_17450"/>
<keyword evidence="2" id="KW-1003">Cell membrane</keyword>
<dbReference type="GO" id="GO:0005886">
    <property type="term" value="C:plasma membrane"/>
    <property type="evidence" value="ECO:0007669"/>
    <property type="project" value="UniProtKB-SubCell"/>
</dbReference>
<dbReference type="PANTHER" id="PTHR30482:SF10">
    <property type="entry name" value="HIGH-AFFINITY BRANCHED-CHAIN AMINO ACID TRANSPORT PROTEIN BRAE"/>
    <property type="match status" value="1"/>
</dbReference>
<dbReference type="PANTHER" id="PTHR30482">
    <property type="entry name" value="HIGH-AFFINITY BRANCHED-CHAIN AMINO ACID TRANSPORT SYSTEM PERMEASE"/>
    <property type="match status" value="1"/>
</dbReference>
<organism evidence="6 7">
    <name type="scientific">Pseudorhodoplanes sinuspersici</name>
    <dbReference type="NCBI Taxonomy" id="1235591"/>
    <lineage>
        <taxon>Bacteria</taxon>
        <taxon>Pseudomonadati</taxon>
        <taxon>Pseudomonadota</taxon>
        <taxon>Alphaproteobacteria</taxon>
        <taxon>Hyphomicrobiales</taxon>
        <taxon>Pseudorhodoplanes</taxon>
    </lineage>
</organism>
<dbReference type="GO" id="GO:0015658">
    <property type="term" value="F:branched-chain amino acid transmembrane transporter activity"/>
    <property type="evidence" value="ECO:0007669"/>
    <property type="project" value="InterPro"/>
</dbReference>
<dbReference type="InterPro" id="IPR001851">
    <property type="entry name" value="ABC_transp_permease"/>
</dbReference>
<dbReference type="RefSeq" id="WP_086089060.1">
    <property type="nucleotide sequence ID" value="NZ_CP021112.1"/>
</dbReference>
<evidence type="ECO:0000256" key="3">
    <source>
        <dbReference type="ARBA" id="ARBA00022692"/>
    </source>
</evidence>
<evidence type="ECO:0000256" key="4">
    <source>
        <dbReference type="ARBA" id="ARBA00022989"/>
    </source>
</evidence>
<name>A0A1W6ZV83_9HYPH</name>
<dbReference type="STRING" id="1235591.CAK95_17450"/>
<keyword evidence="5" id="KW-0472">Membrane</keyword>
<reference evidence="6 7" key="1">
    <citation type="submission" date="2017-05" db="EMBL/GenBank/DDBJ databases">
        <title>Full genome sequence of Pseudorhodoplanes sinuspersici.</title>
        <authorList>
            <person name="Dastgheib S.M.M."/>
            <person name="Shavandi M."/>
            <person name="Tirandaz H."/>
        </authorList>
    </citation>
    <scope>NUCLEOTIDE SEQUENCE [LARGE SCALE GENOMIC DNA]</scope>
    <source>
        <strain evidence="6 7">RIPI110</strain>
    </source>
</reference>
<accession>A0A1W6ZV83</accession>